<evidence type="ECO:0000256" key="1">
    <source>
        <dbReference type="PROSITE-ProRule" id="PRU00042"/>
    </source>
</evidence>
<comment type="caution">
    <text evidence="3">The sequence shown here is derived from an EMBL/GenBank/DDBJ whole genome shotgun (WGS) entry which is preliminary data.</text>
</comment>
<dbReference type="SMART" id="SM00355">
    <property type="entry name" value="ZnF_C2H2"/>
    <property type="match status" value="2"/>
</dbReference>
<proteinExistence type="predicted"/>
<dbReference type="EMBL" id="CAXAMM010012447">
    <property type="protein sequence ID" value="CAK9028932.1"/>
    <property type="molecule type" value="Genomic_DNA"/>
</dbReference>
<keyword evidence="1" id="KW-0863">Zinc-finger</keyword>
<keyword evidence="1" id="KW-0479">Metal-binding</keyword>
<reference evidence="3 4" key="1">
    <citation type="submission" date="2024-02" db="EMBL/GenBank/DDBJ databases">
        <authorList>
            <person name="Chen Y."/>
            <person name="Shah S."/>
            <person name="Dougan E. K."/>
            <person name="Thang M."/>
            <person name="Chan C."/>
        </authorList>
    </citation>
    <scope>NUCLEOTIDE SEQUENCE [LARGE SCALE GENOMIC DNA]</scope>
</reference>
<name>A0ABP0KQ01_9DINO</name>
<sequence>MPNLDKLIGRQRTMSAFTVLIFSPPGQPLSNIYEMIILGSVALETRSMGPRCVAIVAAILGSSGNSDGTLNVGLELGTVLRSDDYFMPLIQAGKWGEAVRESAMRHQLTMMCSFCGQAYSRTADLVRHLQCHHGGFYREADLMSNLVDEAKMTCICNPCRIPQPRSHRCPAYRQLAMLQYLLDPRHRKLILPWTISPDTLHKLIQLHAALHAQVPALAPWLQCPGENSWEFLLRDSQILSTTCALCSRNFETSIQLFEHLLQQHRSQSGHNGFLLHVLYRFLLAQRMDEVMAVQEGDRLSQVGLAFLNMLASPEELEQDLPQEKRQKREETSEAILSSQQLDLIHEKRREWSGHEIMQVDGATSDQARGLPQLGLYAGLGNSGVLPLLLRTAKQWHDLPADQAMIPLRSYLIQAVINELTNRFQKLKLQLSDDSTKQAAIKSLTILEDSSFPHLIWHHQHKRLVISQTAPISWSSMETHLGILQQAFLEPTNCVRFFAMASQQSRSEVVPWKLQISMRNDSLSSLLRQLTGSALWHLIGARLKQHGLQRSKLAQDIQMEMKRKWMEDLCNLACTNDSNWCYANAGLISLLWTLVHSASFNEYTYGHIWTVAQGLLRSTRVDETIALHRHPALTDLFQGTPSGEQRDIAEFVSEVLAWCRTTQISQAWERRFENSEGCHCYEAGSDFQPVALVHLYELDAEKLTCLIS</sequence>
<dbReference type="Proteomes" id="UP001642464">
    <property type="component" value="Unassembled WGS sequence"/>
</dbReference>
<feature type="domain" description="C2H2-type" evidence="2">
    <location>
        <begin position="110"/>
        <end position="134"/>
    </location>
</feature>
<keyword evidence="1" id="KW-0862">Zinc</keyword>
<dbReference type="PROSITE" id="PS00028">
    <property type="entry name" value="ZINC_FINGER_C2H2_1"/>
    <property type="match status" value="2"/>
</dbReference>
<evidence type="ECO:0000313" key="4">
    <source>
        <dbReference type="Proteomes" id="UP001642464"/>
    </source>
</evidence>
<protein>
    <submittedName>
        <fullName evidence="3">Mitochondrial</fullName>
    </submittedName>
</protein>
<accession>A0ABP0KQ01</accession>
<dbReference type="InterPro" id="IPR013087">
    <property type="entry name" value="Znf_C2H2_type"/>
</dbReference>
<keyword evidence="4" id="KW-1185">Reference proteome</keyword>
<evidence type="ECO:0000259" key="2">
    <source>
        <dbReference type="PROSITE" id="PS50157"/>
    </source>
</evidence>
<organism evidence="3 4">
    <name type="scientific">Durusdinium trenchii</name>
    <dbReference type="NCBI Taxonomy" id="1381693"/>
    <lineage>
        <taxon>Eukaryota</taxon>
        <taxon>Sar</taxon>
        <taxon>Alveolata</taxon>
        <taxon>Dinophyceae</taxon>
        <taxon>Suessiales</taxon>
        <taxon>Symbiodiniaceae</taxon>
        <taxon>Durusdinium</taxon>
    </lineage>
</organism>
<dbReference type="PROSITE" id="PS50157">
    <property type="entry name" value="ZINC_FINGER_C2H2_2"/>
    <property type="match status" value="1"/>
</dbReference>
<evidence type="ECO:0000313" key="3">
    <source>
        <dbReference type="EMBL" id="CAK9028932.1"/>
    </source>
</evidence>
<gene>
    <name evidence="3" type="ORF">SCF082_LOCUS18571</name>
</gene>